<dbReference type="Gene3D" id="3.10.110.10">
    <property type="entry name" value="Ubiquitin Conjugating Enzyme"/>
    <property type="match status" value="1"/>
</dbReference>
<protein>
    <recommendedName>
        <fullName evidence="1">RWD domain-containing protein</fullName>
    </recommendedName>
</protein>
<evidence type="ECO:0000313" key="3">
    <source>
        <dbReference type="Proteomes" id="UP001143981"/>
    </source>
</evidence>
<organism evidence="2 3">
    <name type="scientific">Coemansia biformis</name>
    <dbReference type="NCBI Taxonomy" id="1286918"/>
    <lineage>
        <taxon>Eukaryota</taxon>
        <taxon>Fungi</taxon>
        <taxon>Fungi incertae sedis</taxon>
        <taxon>Zoopagomycota</taxon>
        <taxon>Kickxellomycotina</taxon>
        <taxon>Kickxellomycetes</taxon>
        <taxon>Kickxellales</taxon>
        <taxon>Kickxellaceae</taxon>
        <taxon>Coemansia</taxon>
    </lineage>
</organism>
<evidence type="ECO:0000259" key="1">
    <source>
        <dbReference type="Pfam" id="PF05773"/>
    </source>
</evidence>
<dbReference type="Proteomes" id="UP001143981">
    <property type="component" value="Unassembled WGS sequence"/>
</dbReference>
<feature type="non-terminal residue" evidence="2">
    <location>
        <position position="1"/>
    </location>
</feature>
<feature type="domain" description="RWD" evidence="1">
    <location>
        <begin position="7"/>
        <end position="38"/>
    </location>
</feature>
<reference evidence="2" key="1">
    <citation type="submission" date="2022-07" db="EMBL/GenBank/DDBJ databases">
        <title>Phylogenomic reconstructions and comparative analyses of Kickxellomycotina fungi.</title>
        <authorList>
            <person name="Reynolds N.K."/>
            <person name="Stajich J.E."/>
            <person name="Barry K."/>
            <person name="Grigoriev I.V."/>
            <person name="Crous P."/>
            <person name="Smith M.E."/>
        </authorList>
    </citation>
    <scope>NUCLEOTIDE SEQUENCE</scope>
    <source>
        <strain evidence="2">BCRC 34381</strain>
    </source>
</reference>
<dbReference type="AlphaFoldDB" id="A0A9W7YA32"/>
<comment type="caution">
    <text evidence="2">The sequence shown here is derived from an EMBL/GenBank/DDBJ whole genome shotgun (WGS) entry which is preliminary data.</text>
</comment>
<dbReference type="InterPro" id="IPR006575">
    <property type="entry name" value="RWD_dom"/>
</dbReference>
<sequence>MDSEAKEIQQNELAALRAIFMDDFKDVVAKTAWNVKPDAPEFAIRVRPTDDELKDRVS</sequence>
<accession>A0A9W7YA32</accession>
<dbReference type="Pfam" id="PF05773">
    <property type="entry name" value="RWD"/>
    <property type="match status" value="1"/>
</dbReference>
<gene>
    <name evidence="2" type="ORF">LPJ61_004519</name>
</gene>
<keyword evidence="3" id="KW-1185">Reference proteome</keyword>
<evidence type="ECO:0000313" key="2">
    <source>
        <dbReference type="EMBL" id="KAJ1727529.1"/>
    </source>
</evidence>
<proteinExistence type="predicted"/>
<dbReference type="SUPFAM" id="SSF54495">
    <property type="entry name" value="UBC-like"/>
    <property type="match status" value="1"/>
</dbReference>
<dbReference type="EMBL" id="JANBOI010001068">
    <property type="protein sequence ID" value="KAJ1727529.1"/>
    <property type="molecule type" value="Genomic_DNA"/>
</dbReference>
<name>A0A9W7YA32_9FUNG</name>
<dbReference type="OrthoDB" id="341578at2759"/>
<dbReference type="InterPro" id="IPR016135">
    <property type="entry name" value="UBQ-conjugating_enzyme/RWD"/>
</dbReference>